<proteinExistence type="predicted"/>
<dbReference type="Gene3D" id="3.50.50.60">
    <property type="entry name" value="FAD/NAD(P)-binding domain"/>
    <property type="match status" value="2"/>
</dbReference>
<dbReference type="EMBL" id="SMKV01000038">
    <property type="protein sequence ID" value="TDC88885.1"/>
    <property type="molecule type" value="Genomic_DNA"/>
</dbReference>
<evidence type="ECO:0000259" key="1">
    <source>
        <dbReference type="Pfam" id="PF17885"/>
    </source>
</evidence>
<dbReference type="Pfam" id="PF17885">
    <property type="entry name" value="Smoa_sbd"/>
    <property type="match status" value="1"/>
</dbReference>
<keyword evidence="2" id="KW-0503">Monooxygenase</keyword>
<dbReference type="AlphaFoldDB" id="A0A4V2Y6Q2"/>
<keyword evidence="3" id="KW-1185">Reference proteome</keyword>
<evidence type="ECO:0000313" key="3">
    <source>
        <dbReference type="Proteomes" id="UP000294744"/>
    </source>
</evidence>
<dbReference type="Proteomes" id="UP000294744">
    <property type="component" value="Unassembled WGS sequence"/>
</dbReference>
<dbReference type="Gene3D" id="3.30.9.40">
    <property type="match status" value="2"/>
</dbReference>
<comment type="caution">
    <text evidence="2">The sequence shown here is derived from an EMBL/GenBank/DDBJ whole genome shotgun (WGS) entry which is preliminary data.</text>
</comment>
<name>A0A4V2Y6Q2_9PSEU</name>
<dbReference type="PRINTS" id="PR00420">
    <property type="entry name" value="RNGMNOXGNASE"/>
</dbReference>
<dbReference type="RefSeq" id="WP_132626588.1">
    <property type="nucleotide sequence ID" value="NZ_SMKV01000038.1"/>
</dbReference>
<gene>
    <name evidence="2" type="ORF">E1161_22745</name>
</gene>
<feature type="domain" description="Styrene monooxygenase StyA putative substrate binding" evidence="1">
    <location>
        <begin position="143"/>
        <end position="252"/>
    </location>
</feature>
<dbReference type="OrthoDB" id="3414915at2"/>
<dbReference type="Gene3D" id="6.10.250.650">
    <property type="match status" value="1"/>
</dbReference>
<dbReference type="SUPFAM" id="SSF51905">
    <property type="entry name" value="FAD/NAD(P)-binding domain"/>
    <property type="match status" value="1"/>
</dbReference>
<sequence length="408" mass="44467">MEGIGIVGAGVAGLHLGMLLRRQGVPVTLYSERAPQQLGSGRLPNAVAHHHVTISRERALNVEHWDAGEFGYGVHHHYLGGPSPARFIGRFSAPSRAVDQRMLLPRLVHDFCDAGGTFEHRTITPAEVEELARRHDLVVIATGRGGLSELFPRRADLSPFDRPQRRLCVGLYDGIAPAEPRGVTLSIAPGHGELIEIPMLSFTGQVSALLFEAVPGGAFEAIAACSYDADPAAFHRLVLEILREHHPSVHERVDPARFGLTRPLDLLQGAITPGIREDFAMLPSGRPVIAAGDAHAVVDPVVGQGANCASYSAWELGRQILDDPHFDERFCRKLAARRRNLVRATTDWTNLMLSSPPPQHLQDLLGAMATTPAVADEFTENFNHPDRQWDILATPERTRAYLAGHGLG</sequence>
<protein>
    <submittedName>
        <fullName evidence="2">Monooxygenase</fullName>
    </submittedName>
</protein>
<dbReference type="InterPro" id="IPR036188">
    <property type="entry name" value="FAD/NAD-bd_sf"/>
</dbReference>
<dbReference type="InterPro" id="IPR041654">
    <property type="entry name" value="StyA_sbd"/>
</dbReference>
<reference evidence="2 3" key="1">
    <citation type="submission" date="2019-03" db="EMBL/GenBank/DDBJ databases">
        <title>Draft genome sequences of novel Actinobacteria.</title>
        <authorList>
            <person name="Sahin N."/>
            <person name="Ay H."/>
            <person name="Saygin H."/>
        </authorList>
    </citation>
    <scope>NUCLEOTIDE SEQUENCE [LARGE SCALE GENOMIC DNA]</scope>
    <source>
        <strain evidence="2 3">16K404</strain>
    </source>
</reference>
<keyword evidence="2" id="KW-0560">Oxidoreductase</keyword>
<dbReference type="GO" id="GO:0004497">
    <property type="term" value="F:monooxygenase activity"/>
    <property type="evidence" value="ECO:0007669"/>
    <property type="project" value="UniProtKB-KW"/>
</dbReference>
<organism evidence="2 3">
    <name type="scientific">Saccharopolyspora aridisoli</name>
    <dbReference type="NCBI Taxonomy" id="2530385"/>
    <lineage>
        <taxon>Bacteria</taxon>
        <taxon>Bacillati</taxon>
        <taxon>Actinomycetota</taxon>
        <taxon>Actinomycetes</taxon>
        <taxon>Pseudonocardiales</taxon>
        <taxon>Pseudonocardiaceae</taxon>
        <taxon>Saccharopolyspora</taxon>
    </lineage>
</organism>
<evidence type="ECO:0000313" key="2">
    <source>
        <dbReference type="EMBL" id="TDC88885.1"/>
    </source>
</evidence>
<accession>A0A4V2Y6Q2</accession>